<dbReference type="RefSeq" id="WP_054730801.1">
    <property type="nucleotide sequence ID" value="NZ_CP017889.1"/>
</dbReference>
<evidence type="ECO:0000313" key="1">
    <source>
        <dbReference type="EMBL" id="ARP18671.1"/>
    </source>
</evidence>
<sequence length="127" mass="14344">MRPQIHTPIPLVALHQNWSETTKSVELANVQGTYFHFLFAQCVGTVKEIYLSFDISRNPSKIKVVYIDDSEVDDWSIESVDESLIESMGNELNLKANGKKRLDFAREILMAATPKESSLVPAYIEAN</sequence>
<reference evidence="1" key="1">
    <citation type="submission" date="2016-10" db="EMBL/GenBank/DDBJ databases">
        <title>The High Quality Genome of Vibrio alginolyticus K01M1.</title>
        <authorList>
            <person name="Wendling C."/>
            <person name="Chibani C.M."/>
            <person name="Hertel R."/>
            <person name="Sproer C."/>
            <person name="Bunk B."/>
            <person name="Overmann J."/>
            <person name="Roth O."/>
            <person name="Liesegang H."/>
        </authorList>
    </citation>
    <scope>NUCLEOTIDE SEQUENCE</scope>
    <source>
        <strain evidence="1">K05K4</strain>
    </source>
</reference>
<name>A0A1W6ULE2_VIBAL</name>
<gene>
    <name evidence="1" type="ORF">K05K4_18370</name>
</gene>
<protein>
    <submittedName>
        <fullName evidence="1">Uncharacterized protein</fullName>
    </submittedName>
</protein>
<dbReference type="GeneID" id="75167462"/>
<organism evidence="1">
    <name type="scientific">Vibrio alginolyticus</name>
    <dbReference type="NCBI Taxonomy" id="663"/>
    <lineage>
        <taxon>Bacteria</taxon>
        <taxon>Pseudomonadati</taxon>
        <taxon>Pseudomonadota</taxon>
        <taxon>Gammaproteobacteria</taxon>
        <taxon>Vibrionales</taxon>
        <taxon>Vibrionaceae</taxon>
        <taxon>Vibrio</taxon>
    </lineage>
</organism>
<proteinExistence type="predicted"/>
<dbReference type="EMBL" id="CP017902">
    <property type="protein sequence ID" value="ARP18671.1"/>
    <property type="molecule type" value="Genomic_DNA"/>
</dbReference>
<dbReference type="AlphaFoldDB" id="A0A1W6ULE2"/>
<accession>A0A1W6ULE2</accession>